<dbReference type="InParanoid" id="A0A2P5EMN0"/>
<evidence type="ECO:0000313" key="6">
    <source>
        <dbReference type="Proteomes" id="UP000237000"/>
    </source>
</evidence>
<dbReference type="Gene3D" id="1.10.287.1490">
    <property type="match status" value="1"/>
</dbReference>
<keyword evidence="6" id="KW-1185">Reference proteome</keyword>
<feature type="transmembrane region" description="Helical" evidence="3">
    <location>
        <begin position="333"/>
        <end position="357"/>
    </location>
</feature>
<evidence type="ECO:0000256" key="4">
    <source>
        <dbReference type="SAM" id="SignalP"/>
    </source>
</evidence>
<reference evidence="6" key="1">
    <citation type="submission" date="2016-06" db="EMBL/GenBank/DDBJ databases">
        <title>Parallel loss of symbiosis genes in relatives of nitrogen-fixing non-legume Parasponia.</title>
        <authorList>
            <person name="Van Velzen R."/>
            <person name="Holmer R."/>
            <person name="Bu F."/>
            <person name="Rutten L."/>
            <person name="Van Zeijl A."/>
            <person name="Liu W."/>
            <person name="Santuari L."/>
            <person name="Cao Q."/>
            <person name="Sharma T."/>
            <person name="Shen D."/>
            <person name="Roswanjaya Y."/>
            <person name="Wardhani T."/>
            <person name="Kalhor M.S."/>
            <person name="Jansen J."/>
            <person name="Van den Hoogen J."/>
            <person name="Gungor B."/>
            <person name="Hartog M."/>
            <person name="Hontelez J."/>
            <person name="Verver J."/>
            <person name="Yang W.-C."/>
            <person name="Schijlen E."/>
            <person name="Repin R."/>
            <person name="Schilthuizen M."/>
            <person name="Schranz E."/>
            <person name="Heidstra R."/>
            <person name="Miyata K."/>
            <person name="Fedorova E."/>
            <person name="Kohlen W."/>
            <person name="Bisseling T."/>
            <person name="Smit S."/>
            <person name="Geurts R."/>
        </authorList>
    </citation>
    <scope>NUCLEOTIDE SEQUENCE [LARGE SCALE GENOMIC DNA]</scope>
    <source>
        <strain evidence="6">cv. RG33-2</strain>
    </source>
</reference>
<keyword evidence="3" id="KW-0812">Transmembrane</keyword>
<dbReference type="Proteomes" id="UP000237000">
    <property type="component" value="Unassembled WGS sequence"/>
</dbReference>
<dbReference type="EMBL" id="JXTC01000127">
    <property type="protein sequence ID" value="PON86752.1"/>
    <property type="molecule type" value="Genomic_DNA"/>
</dbReference>
<organism evidence="5 6">
    <name type="scientific">Trema orientale</name>
    <name type="common">Charcoal tree</name>
    <name type="synonym">Celtis orientalis</name>
    <dbReference type="NCBI Taxonomy" id="63057"/>
    <lineage>
        <taxon>Eukaryota</taxon>
        <taxon>Viridiplantae</taxon>
        <taxon>Streptophyta</taxon>
        <taxon>Embryophyta</taxon>
        <taxon>Tracheophyta</taxon>
        <taxon>Spermatophyta</taxon>
        <taxon>Magnoliopsida</taxon>
        <taxon>eudicotyledons</taxon>
        <taxon>Gunneridae</taxon>
        <taxon>Pentapetalae</taxon>
        <taxon>rosids</taxon>
        <taxon>fabids</taxon>
        <taxon>Rosales</taxon>
        <taxon>Cannabaceae</taxon>
        <taxon>Trema</taxon>
    </lineage>
</organism>
<dbReference type="AlphaFoldDB" id="A0A2P5EMN0"/>
<name>A0A2P5EMN0_TREOI</name>
<evidence type="ECO:0000256" key="3">
    <source>
        <dbReference type="SAM" id="Phobius"/>
    </source>
</evidence>
<keyword evidence="4" id="KW-0732">Signal</keyword>
<dbReference type="PANTHER" id="PTHR34360">
    <property type="entry name" value="OS08G0519400 PROTEIN"/>
    <property type="match status" value="1"/>
</dbReference>
<keyword evidence="3" id="KW-0472">Membrane</keyword>
<dbReference type="OrthoDB" id="2017695at2759"/>
<evidence type="ECO:0000313" key="5">
    <source>
        <dbReference type="EMBL" id="PON86752.1"/>
    </source>
</evidence>
<protein>
    <submittedName>
        <fullName evidence="5">DNA repair ATPase-like protein</fullName>
    </submittedName>
</protein>
<feature type="signal peptide" evidence="4">
    <location>
        <begin position="1"/>
        <end position="23"/>
    </location>
</feature>
<sequence>MADSGCFTSSVFLALIFTVVTLAEPAVPENGGSAPEVSDSAFGVELELLKSKIAALELSIDERNRELNEKEESIKQMQKIIQDKSHSIASLESEIELLQESLYDKEPLSKSDGQAGELEKQVERLRKDIDLQNKKKDGLGARAYVAGKKIHELNSKLEKLYEVNNEQETRIHKTERLLQVAEEELMKAEVETALISEGRNRVHGEWLPHWLSVHLDYVQDWLPILKEQCLSFVTSLEPRIQLLTAKTVDTYYASKNYIAPRAVKVLKDLCSYTQITIVTRSHLDRVYVALKPYTVKALQACREFMTSSALYHHQVREMLKNNELMRPVANMDLAWFVATALLALPAIFLLKLFSAVFRKRMKKRIQNSNTNHMRRRPKQSHPDK</sequence>
<feature type="region of interest" description="Disordered" evidence="2">
    <location>
        <begin position="365"/>
        <end position="384"/>
    </location>
</feature>
<feature type="coiled-coil region" evidence="1">
    <location>
        <begin position="46"/>
        <end position="191"/>
    </location>
</feature>
<gene>
    <name evidence="5" type="ORF">TorRG33x02_174820</name>
</gene>
<comment type="caution">
    <text evidence="5">The sequence shown here is derived from an EMBL/GenBank/DDBJ whole genome shotgun (WGS) entry which is preliminary data.</text>
</comment>
<evidence type="ECO:0000256" key="2">
    <source>
        <dbReference type="SAM" id="MobiDB-lite"/>
    </source>
</evidence>
<proteinExistence type="predicted"/>
<dbReference type="PANTHER" id="PTHR34360:SF1">
    <property type="entry name" value="OS08G0519400 PROTEIN"/>
    <property type="match status" value="1"/>
</dbReference>
<feature type="chain" id="PRO_5015103544" evidence="4">
    <location>
        <begin position="24"/>
        <end position="384"/>
    </location>
</feature>
<dbReference type="STRING" id="63057.A0A2P5EMN0"/>
<evidence type="ECO:0000256" key="1">
    <source>
        <dbReference type="SAM" id="Coils"/>
    </source>
</evidence>
<keyword evidence="1" id="KW-0175">Coiled coil</keyword>
<feature type="compositionally biased region" description="Basic residues" evidence="2">
    <location>
        <begin position="372"/>
        <end position="384"/>
    </location>
</feature>
<keyword evidence="3" id="KW-1133">Transmembrane helix</keyword>
<accession>A0A2P5EMN0</accession>